<feature type="compositionally biased region" description="Polar residues" evidence="1">
    <location>
        <begin position="204"/>
        <end position="213"/>
    </location>
</feature>
<dbReference type="WBParaSite" id="SPAL_0001470400.1">
    <property type="protein sequence ID" value="SPAL_0001470400.1"/>
    <property type="gene ID" value="SPAL_0001470400"/>
</dbReference>
<name>A0A0N5C9X7_STREA</name>
<evidence type="ECO:0000313" key="3">
    <source>
        <dbReference type="Proteomes" id="UP000046392"/>
    </source>
</evidence>
<feature type="region of interest" description="Disordered" evidence="1">
    <location>
        <begin position="100"/>
        <end position="149"/>
    </location>
</feature>
<feature type="compositionally biased region" description="Polar residues" evidence="1">
    <location>
        <begin position="130"/>
        <end position="149"/>
    </location>
</feature>
<feature type="region of interest" description="Disordered" evidence="1">
    <location>
        <begin position="182"/>
        <end position="232"/>
    </location>
</feature>
<feature type="transmembrane region" description="Helical" evidence="2">
    <location>
        <begin position="20"/>
        <end position="42"/>
    </location>
</feature>
<dbReference type="AlphaFoldDB" id="A0A0N5C9X7"/>
<keyword evidence="3" id="KW-1185">Reference proteome</keyword>
<sequence>MSKFENTVVDDTPSHTGLVVFIIVAAIAGLVIFSIIVFLLISSSRRKHFQNRMASARRSLVGSLRGRQNPSASQVSPSNQQNIIIDSAYLSPTHMIGLSPPKYDSAPPSYDEVINSQTDPTPPYTPRRVNPSTAGVANTSRVDNLSRTDTLTIFPRRQLEEESQPRGNNSSAVIQVTEIVTGNKSKSLNKPNDESNPCPKNPQIFANNNTNIPKPNRLEEGKSTKEENINGSITEIPNLENVQIS</sequence>
<keyword evidence="2" id="KW-1133">Transmembrane helix</keyword>
<organism evidence="3 4">
    <name type="scientific">Strongyloides papillosus</name>
    <name type="common">Intestinal threadworm</name>
    <dbReference type="NCBI Taxonomy" id="174720"/>
    <lineage>
        <taxon>Eukaryota</taxon>
        <taxon>Metazoa</taxon>
        <taxon>Ecdysozoa</taxon>
        <taxon>Nematoda</taxon>
        <taxon>Chromadorea</taxon>
        <taxon>Rhabditida</taxon>
        <taxon>Tylenchina</taxon>
        <taxon>Panagrolaimomorpha</taxon>
        <taxon>Strongyloidoidea</taxon>
        <taxon>Strongyloididae</taxon>
        <taxon>Strongyloides</taxon>
    </lineage>
</organism>
<keyword evidence="2" id="KW-0812">Transmembrane</keyword>
<evidence type="ECO:0000313" key="4">
    <source>
        <dbReference type="WBParaSite" id="SPAL_0001470400.1"/>
    </source>
</evidence>
<accession>A0A0N5C9X7</accession>
<dbReference type="Proteomes" id="UP000046392">
    <property type="component" value="Unplaced"/>
</dbReference>
<evidence type="ECO:0000256" key="1">
    <source>
        <dbReference type="SAM" id="MobiDB-lite"/>
    </source>
</evidence>
<protein>
    <submittedName>
        <fullName evidence="4">Uncharacterized protein</fullName>
    </submittedName>
</protein>
<evidence type="ECO:0000256" key="2">
    <source>
        <dbReference type="SAM" id="Phobius"/>
    </source>
</evidence>
<keyword evidence="2" id="KW-0472">Membrane</keyword>
<proteinExistence type="predicted"/>
<feature type="compositionally biased region" description="Basic and acidic residues" evidence="1">
    <location>
        <begin position="216"/>
        <end position="228"/>
    </location>
</feature>
<reference evidence="4" key="1">
    <citation type="submission" date="2017-02" db="UniProtKB">
        <authorList>
            <consortium name="WormBaseParasite"/>
        </authorList>
    </citation>
    <scope>IDENTIFICATION</scope>
</reference>